<dbReference type="AlphaFoldDB" id="A0A0R1GQL0"/>
<dbReference type="InterPro" id="IPR050879">
    <property type="entry name" value="Acyltransferase_3"/>
</dbReference>
<evidence type="ECO:0000256" key="5">
    <source>
        <dbReference type="ARBA" id="ARBA00022989"/>
    </source>
</evidence>
<dbReference type="Proteomes" id="UP000051461">
    <property type="component" value="Unassembled WGS sequence"/>
</dbReference>
<keyword evidence="7 11" id="KW-0012">Acyltransferase</keyword>
<evidence type="ECO:0000256" key="8">
    <source>
        <dbReference type="SAM" id="MobiDB-lite"/>
    </source>
</evidence>
<dbReference type="SUPFAM" id="SSF52266">
    <property type="entry name" value="SGNH hydrolase"/>
    <property type="match status" value="1"/>
</dbReference>
<feature type="transmembrane region" description="Helical" evidence="9">
    <location>
        <begin position="159"/>
        <end position="176"/>
    </location>
</feature>
<feature type="transmembrane region" description="Helical" evidence="9">
    <location>
        <begin position="183"/>
        <end position="204"/>
    </location>
</feature>
<keyword evidence="2" id="KW-1003">Cell membrane</keyword>
<feature type="transmembrane region" description="Helical" evidence="9">
    <location>
        <begin position="391"/>
        <end position="410"/>
    </location>
</feature>
<dbReference type="PANTHER" id="PTHR23028:SF53">
    <property type="entry name" value="ACYL_TRANSF_3 DOMAIN-CONTAINING PROTEIN"/>
    <property type="match status" value="1"/>
</dbReference>
<keyword evidence="5 9" id="KW-1133">Transmembrane helix</keyword>
<evidence type="ECO:0000256" key="7">
    <source>
        <dbReference type="ARBA" id="ARBA00023315"/>
    </source>
</evidence>
<comment type="caution">
    <text evidence="11">The sequence shown here is derived from an EMBL/GenBank/DDBJ whole genome shotgun (WGS) entry which is preliminary data.</text>
</comment>
<organism evidence="11 12">
    <name type="scientific">Loigolactobacillus bifermentans DSM 20003</name>
    <dbReference type="NCBI Taxonomy" id="1423726"/>
    <lineage>
        <taxon>Bacteria</taxon>
        <taxon>Bacillati</taxon>
        <taxon>Bacillota</taxon>
        <taxon>Bacilli</taxon>
        <taxon>Lactobacillales</taxon>
        <taxon>Lactobacillaceae</taxon>
        <taxon>Loigolactobacillus</taxon>
    </lineage>
</organism>
<gene>
    <name evidence="11" type="ORF">FC07_GL000708</name>
</gene>
<dbReference type="InterPro" id="IPR002656">
    <property type="entry name" value="Acyl_transf_3_dom"/>
</dbReference>
<feature type="transmembrane region" description="Helical" evidence="9">
    <location>
        <begin position="216"/>
        <end position="234"/>
    </location>
</feature>
<dbReference type="CDD" id="cd01840">
    <property type="entry name" value="SGNH_hydrolase_yrhL_like"/>
    <property type="match status" value="1"/>
</dbReference>
<feature type="region of interest" description="Disordered" evidence="8">
    <location>
        <begin position="447"/>
        <end position="472"/>
    </location>
</feature>
<dbReference type="Pfam" id="PF01757">
    <property type="entry name" value="Acyl_transf_3"/>
    <property type="match status" value="1"/>
</dbReference>
<dbReference type="GO" id="GO:0009103">
    <property type="term" value="P:lipopolysaccharide biosynthetic process"/>
    <property type="evidence" value="ECO:0007669"/>
    <property type="project" value="TreeGrafter"/>
</dbReference>
<evidence type="ECO:0000256" key="2">
    <source>
        <dbReference type="ARBA" id="ARBA00022475"/>
    </source>
</evidence>
<feature type="transmembrane region" description="Helical" evidence="9">
    <location>
        <begin position="21"/>
        <end position="40"/>
    </location>
</feature>
<dbReference type="PANTHER" id="PTHR23028">
    <property type="entry name" value="ACETYLTRANSFERASE"/>
    <property type="match status" value="1"/>
</dbReference>
<keyword evidence="4 9" id="KW-0812">Transmembrane</keyword>
<evidence type="ECO:0000256" key="9">
    <source>
        <dbReference type="SAM" id="Phobius"/>
    </source>
</evidence>
<evidence type="ECO:0000256" key="3">
    <source>
        <dbReference type="ARBA" id="ARBA00022679"/>
    </source>
</evidence>
<evidence type="ECO:0000313" key="11">
    <source>
        <dbReference type="EMBL" id="KRK34145.1"/>
    </source>
</evidence>
<dbReference type="GO" id="GO:0005886">
    <property type="term" value="C:plasma membrane"/>
    <property type="evidence" value="ECO:0007669"/>
    <property type="project" value="UniProtKB-SubCell"/>
</dbReference>
<evidence type="ECO:0000256" key="6">
    <source>
        <dbReference type="ARBA" id="ARBA00023136"/>
    </source>
</evidence>
<dbReference type="EMBL" id="AZDA01000093">
    <property type="protein sequence ID" value="KRK34145.1"/>
    <property type="molecule type" value="Genomic_DNA"/>
</dbReference>
<feature type="transmembrane region" description="Helical" evidence="9">
    <location>
        <begin position="246"/>
        <end position="266"/>
    </location>
</feature>
<evidence type="ECO:0000256" key="1">
    <source>
        <dbReference type="ARBA" id="ARBA00004651"/>
    </source>
</evidence>
<protein>
    <submittedName>
        <fullName evidence="11">Acyltransferase</fullName>
    </submittedName>
</protein>
<dbReference type="GO" id="GO:0016747">
    <property type="term" value="F:acyltransferase activity, transferring groups other than amino-acyl groups"/>
    <property type="evidence" value="ECO:0007669"/>
    <property type="project" value="InterPro"/>
</dbReference>
<keyword evidence="3 11" id="KW-0808">Transferase</keyword>
<keyword evidence="6 9" id="KW-0472">Membrane</keyword>
<dbReference type="PATRIC" id="fig|1423726.3.peg.730"/>
<accession>A0A0R1GQL0</accession>
<dbReference type="Gene3D" id="3.40.50.1110">
    <property type="entry name" value="SGNH hydrolase"/>
    <property type="match status" value="1"/>
</dbReference>
<feature type="domain" description="Acyltransferase 3" evidence="10">
    <location>
        <begin position="21"/>
        <end position="355"/>
    </location>
</feature>
<dbReference type="InterPro" id="IPR036514">
    <property type="entry name" value="SGNH_hydro_sf"/>
</dbReference>
<name>A0A0R1GQL0_9LACO</name>
<evidence type="ECO:0000259" key="10">
    <source>
        <dbReference type="Pfam" id="PF01757"/>
    </source>
</evidence>
<reference evidence="11 12" key="1">
    <citation type="journal article" date="2015" name="Genome Announc.">
        <title>Expanding the biotechnology potential of lactobacilli through comparative genomics of 213 strains and associated genera.</title>
        <authorList>
            <person name="Sun Z."/>
            <person name="Harris H.M."/>
            <person name="McCann A."/>
            <person name="Guo C."/>
            <person name="Argimon S."/>
            <person name="Zhang W."/>
            <person name="Yang X."/>
            <person name="Jeffery I.B."/>
            <person name="Cooney J.C."/>
            <person name="Kagawa T.F."/>
            <person name="Liu W."/>
            <person name="Song Y."/>
            <person name="Salvetti E."/>
            <person name="Wrobel A."/>
            <person name="Rasinkangas P."/>
            <person name="Parkhill J."/>
            <person name="Rea M.C."/>
            <person name="O'Sullivan O."/>
            <person name="Ritari J."/>
            <person name="Douillard F.P."/>
            <person name="Paul Ross R."/>
            <person name="Yang R."/>
            <person name="Briner A.E."/>
            <person name="Felis G.E."/>
            <person name="de Vos W.M."/>
            <person name="Barrangou R."/>
            <person name="Klaenhammer T.R."/>
            <person name="Caufield P.W."/>
            <person name="Cui Y."/>
            <person name="Zhang H."/>
            <person name="O'Toole P.W."/>
        </authorList>
    </citation>
    <scope>NUCLEOTIDE SEQUENCE [LARGE SCALE GENOMIC DNA]</scope>
    <source>
        <strain evidence="11 12">DSM 20003</strain>
    </source>
</reference>
<feature type="transmembrane region" description="Helical" evidence="9">
    <location>
        <begin position="46"/>
        <end position="67"/>
    </location>
</feature>
<evidence type="ECO:0000313" key="12">
    <source>
        <dbReference type="Proteomes" id="UP000051461"/>
    </source>
</evidence>
<evidence type="ECO:0000256" key="4">
    <source>
        <dbReference type="ARBA" id="ARBA00022692"/>
    </source>
</evidence>
<keyword evidence="12" id="KW-1185">Reference proteome</keyword>
<sequence>MDDEAGKMKQQKRLKHSRYINGLNGLRALAVIGVILYHLIPFTVPGGYLGVVIFLVLTGYLITDLLIQEWDQEGHIYLLAFYKRRIRRLYPALVTMLFATASYITLFQRQLLAHLGGVLSSNLIYIYNWWSILHGESYFERFADTASPFTHLWTLSIEGQFYLIWPFVIIGMILLIKPRRRISWWLFGGAIVSALLMAILFVPGHDPSRVYYGTDTRAAAILIGASLAILWPSTKLKQKVERQQRIALDSVGALMVVLMLVGYLTLNAEHAFTYRGGMFLYSLVAALLIAVIVHPGSDWNRWLTNPLFDWIGSRSYGIYLYQFPVMIFYENQVKNLAAHPVLHGCAQMVLILLISELSYRLIERPFSHFEWQAGHGLWQDTRRSLKQLGQYRIYLVPVCVLIVIGTVGALSHPTTPDANKSQLARKIKQNEQANAAKKQSLVAAAKKANRQAAKGTSESTQNTKQKQTVKVPKLDPKLSAGITDQQLITAQSLNVTAIGDSVMLDGGDVLQQLFPKMVLDAKVGRQANQSLDILKTYAKQDALGQVVLIGLGTNGPFTNQQLDDMMKTIGSKRQVFWVNVHVPTRTWQNSVNQSLVAAQKRWHNLKVLDWNQACSGHADWFYSDQVHPNQDGKLYYANFIGKQMLEQINH</sequence>
<proteinExistence type="predicted"/>
<feature type="transmembrane region" description="Helical" evidence="9">
    <location>
        <begin position="278"/>
        <end position="295"/>
    </location>
</feature>
<comment type="subcellular location">
    <subcellularLocation>
        <location evidence="1">Cell membrane</location>
        <topology evidence="1">Multi-pass membrane protein</topology>
    </subcellularLocation>
</comment>
<dbReference type="STRING" id="1423726.FC07_GL000708"/>
<feature type="transmembrane region" description="Helical" evidence="9">
    <location>
        <begin position="88"/>
        <end position="106"/>
    </location>
</feature>
<feature type="compositionally biased region" description="Polar residues" evidence="8">
    <location>
        <begin position="456"/>
        <end position="468"/>
    </location>
</feature>